<proteinExistence type="predicted"/>
<dbReference type="PANTHER" id="PTHR34239">
    <property type="entry name" value="APPLE DOMAIN-CONTAINING PROTEIN"/>
    <property type="match status" value="1"/>
</dbReference>
<accession>A0A8S3VHK4</accession>
<evidence type="ECO:0000256" key="1">
    <source>
        <dbReference type="SAM" id="MobiDB-lite"/>
    </source>
</evidence>
<dbReference type="PANTHER" id="PTHR34239:SF2">
    <property type="entry name" value="TRANSPOSABLE ELEMENT P TRANSPOSASE_THAP9 CONSERVED DOMAIN-CONTAINING PROTEIN"/>
    <property type="match status" value="1"/>
</dbReference>
<dbReference type="AlphaFoldDB" id="A0A8S3VHK4"/>
<evidence type="ECO:0000313" key="2">
    <source>
        <dbReference type="EMBL" id="CAG2257295.1"/>
    </source>
</evidence>
<feature type="compositionally biased region" description="Basic and acidic residues" evidence="1">
    <location>
        <begin position="30"/>
        <end position="39"/>
    </location>
</feature>
<evidence type="ECO:0000313" key="3">
    <source>
        <dbReference type="Proteomes" id="UP000683360"/>
    </source>
</evidence>
<organism evidence="2 3">
    <name type="scientific">Mytilus edulis</name>
    <name type="common">Blue mussel</name>
    <dbReference type="NCBI Taxonomy" id="6550"/>
    <lineage>
        <taxon>Eukaryota</taxon>
        <taxon>Metazoa</taxon>
        <taxon>Spiralia</taxon>
        <taxon>Lophotrochozoa</taxon>
        <taxon>Mollusca</taxon>
        <taxon>Bivalvia</taxon>
        <taxon>Autobranchia</taxon>
        <taxon>Pteriomorphia</taxon>
        <taxon>Mytilida</taxon>
        <taxon>Mytiloidea</taxon>
        <taxon>Mytilidae</taxon>
        <taxon>Mytilinae</taxon>
        <taxon>Mytilus</taxon>
    </lineage>
</organism>
<name>A0A8S3VHK4_MYTED</name>
<dbReference type="OrthoDB" id="6154172at2759"/>
<sequence>MLSKIDAIFLKKGLSTSNEAKGKNPRKGKASGDDSRAKNADTSSSSGARFSVLARQELLLYDQKILVKILAELAKSPLKLMFFSPEKYTARTEFTKPDFVSLKSMLILMVAKPPAKRQTTVDKECDNVFRAAAQAYRSKDNVDTSVDDTLADTVNEFFREGISDEKYNELMKSVARPENCVSLTRTRVNQLIWD</sequence>
<dbReference type="Proteomes" id="UP000683360">
    <property type="component" value="Unassembled WGS sequence"/>
</dbReference>
<dbReference type="EMBL" id="CAJPWZ010003324">
    <property type="protein sequence ID" value="CAG2257295.1"/>
    <property type="molecule type" value="Genomic_DNA"/>
</dbReference>
<gene>
    <name evidence="2" type="ORF">MEDL_68583</name>
</gene>
<protein>
    <submittedName>
        <fullName evidence="2">Uncharacterized protein</fullName>
    </submittedName>
</protein>
<comment type="caution">
    <text evidence="2">The sequence shown here is derived from an EMBL/GenBank/DDBJ whole genome shotgun (WGS) entry which is preliminary data.</text>
</comment>
<feature type="region of interest" description="Disordered" evidence="1">
    <location>
        <begin position="17"/>
        <end position="44"/>
    </location>
</feature>
<keyword evidence="3" id="KW-1185">Reference proteome</keyword>
<reference evidence="2" key="1">
    <citation type="submission" date="2021-03" db="EMBL/GenBank/DDBJ databases">
        <authorList>
            <person name="Bekaert M."/>
        </authorList>
    </citation>
    <scope>NUCLEOTIDE SEQUENCE</scope>
</reference>